<accession>A0A0C3EQV8</accession>
<evidence type="ECO:0000256" key="2">
    <source>
        <dbReference type="SAM" id="MobiDB-lite"/>
    </source>
</evidence>
<evidence type="ECO:0000313" key="5">
    <source>
        <dbReference type="Proteomes" id="UP000054166"/>
    </source>
</evidence>
<organism evidence="4 5">
    <name type="scientific">Piloderma croceum (strain F 1598)</name>
    <dbReference type="NCBI Taxonomy" id="765440"/>
    <lineage>
        <taxon>Eukaryota</taxon>
        <taxon>Fungi</taxon>
        <taxon>Dikarya</taxon>
        <taxon>Basidiomycota</taxon>
        <taxon>Agaricomycotina</taxon>
        <taxon>Agaricomycetes</taxon>
        <taxon>Agaricomycetidae</taxon>
        <taxon>Atheliales</taxon>
        <taxon>Atheliaceae</taxon>
        <taxon>Piloderma</taxon>
    </lineage>
</organism>
<dbReference type="PANTHER" id="PTHR33099:SF7">
    <property type="entry name" value="MYND-TYPE DOMAIN-CONTAINING PROTEIN"/>
    <property type="match status" value="1"/>
</dbReference>
<dbReference type="PANTHER" id="PTHR33099">
    <property type="entry name" value="FE2OG DIOXYGENASE DOMAIN-CONTAINING PROTEIN"/>
    <property type="match status" value="1"/>
</dbReference>
<dbReference type="InterPro" id="IPR005123">
    <property type="entry name" value="Oxoglu/Fe-dep_dioxygenase_dom"/>
</dbReference>
<dbReference type="AlphaFoldDB" id="A0A0C3EQV8"/>
<dbReference type="GO" id="GO:0046872">
    <property type="term" value="F:metal ion binding"/>
    <property type="evidence" value="ECO:0007669"/>
    <property type="project" value="UniProtKB-KW"/>
</dbReference>
<dbReference type="OrthoDB" id="27483at2759"/>
<dbReference type="InterPro" id="IPR044862">
    <property type="entry name" value="Pro_4_hyd_alph_FE2OG_OXY"/>
</dbReference>
<gene>
    <name evidence="4" type="ORF">PILCRDRAFT_827776</name>
</gene>
<dbReference type="Proteomes" id="UP000054166">
    <property type="component" value="Unassembled WGS sequence"/>
</dbReference>
<keyword evidence="1" id="KW-0560">Oxidoreductase</keyword>
<name>A0A0C3EQV8_PILCF</name>
<dbReference type="EMBL" id="KN833053">
    <property type="protein sequence ID" value="KIM74970.1"/>
    <property type="molecule type" value="Genomic_DNA"/>
</dbReference>
<reference evidence="5" key="2">
    <citation type="submission" date="2015-01" db="EMBL/GenBank/DDBJ databases">
        <title>Evolutionary Origins and Diversification of the Mycorrhizal Mutualists.</title>
        <authorList>
            <consortium name="DOE Joint Genome Institute"/>
            <consortium name="Mycorrhizal Genomics Consortium"/>
            <person name="Kohler A."/>
            <person name="Kuo A."/>
            <person name="Nagy L.G."/>
            <person name="Floudas D."/>
            <person name="Copeland A."/>
            <person name="Barry K.W."/>
            <person name="Cichocki N."/>
            <person name="Veneault-Fourrey C."/>
            <person name="LaButti K."/>
            <person name="Lindquist E.A."/>
            <person name="Lipzen A."/>
            <person name="Lundell T."/>
            <person name="Morin E."/>
            <person name="Murat C."/>
            <person name="Riley R."/>
            <person name="Ohm R."/>
            <person name="Sun H."/>
            <person name="Tunlid A."/>
            <person name="Henrissat B."/>
            <person name="Grigoriev I.V."/>
            <person name="Hibbett D.S."/>
            <person name="Martin F."/>
        </authorList>
    </citation>
    <scope>NUCLEOTIDE SEQUENCE [LARGE SCALE GENOMIC DNA]</scope>
    <source>
        <strain evidence="5">F 1598</strain>
    </source>
</reference>
<dbReference type="InParanoid" id="A0A0C3EQV8"/>
<dbReference type="STRING" id="765440.A0A0C3EQV8"/>
<keyword evidence="1" id="KW-0479">Metal-binding</keyword>
<dbReference type="Pfam" id="PF13640">
    <property type="entry name" value="2OG-FeII_Oxy_3"/>
    <property type="match status" value="1"/>
</dbReference>
<dbReference type="PROSITE" id="PS51471">
    <property type="entry name" value="FE2OG_OXY"/>
    <property type="match status" value="1"/>
</dbReference>
<evidence type="ECO:0000259" key="3">
    <source>
        <dbReference type="PROSITE" id="PS51471"/>
    </source>
</evidence>
<feature type="compositionally biased region" description="Acidic residues" evidence="2">
    <location>
        <begin position="183"/>
        <end position="199"/>
    </location>
</feature>
<feature type="region of interest" description="Disordered" evidence="2">
    <location>
        <begin position="174"/>
        <end position="199"/>
    </location>
</feature>
<dbReference type="HOGENOM" id="CLU_051539_0_0_1"/>
<reference evidence="4 5" key="1">
    <citation type="submission" date="2014-04" db="EMBL/GenBank/DDBJ databases">
        <authorList>
            <consortium name="DOE Joint Genome Institute"/>
            <person name="Kuo A."/>
            <person name="Tarkka M."/>
            <person name="Buscot F."/>
            <person name="Kohler A."/>
            <person name="Nagy L.G."/>
            <person name="Floudas D."/>
            <person name="Copeland A."/>
            <person name="Barry K.W."/>
            <person name="Cichocki N."/>
            <person name="Veneault-Fourrey C."/>
            <person name="LaButti K."/>
            <person name="Lindquist E.A."/>
            <person name="Lipzen A."/>
            <person name="Lundell T."/>
            <person name="Morin E."/>
            <person name="Murat C."/>
            <person name="Sun H."/>
            <person name="Tunlid A."/>
            <person name="Henrissat B."/>
            <person name="Grigoriev I.V."/>
            <person name="Hibbett D.S."/>
            <person name="Martin F."/>
            <person name="Nordberg H.P."/>
            <person name="Cantor M.N."/>
            <person name="Hua S.X."/>
        </authorList>
    </citation>
    <scope>NUCLEOTIDE SEQUENCE [LARGE SCALE GENOMIC DNA]</scope>
    <source>
        <strain evidence="4 5">F 1598</strain>
    </source>
</reference>
<feature type="domain" description="Fe2OG dioxygenase" evidence="3">
    <location>
        <begin position="65"/>
        <end position="169"/>
    </location>
</feature>
<sequence>MEHPDVDVILKKSTPSVFGRGEETVLDPSYRSGHEIPAADIGLKANRLMESLQKSMNTIMFPCRTIELKLYKLAVYQTGGHFDWHMDSTHSDMYHGTLLIALNTAWEGGDLLLRRNGIETRVDLRPRIAPEFPDDKPDLQGVAFFTGTEHRVEPVKDGVRMVLQYDIEIVKQEEKEVGKEKDEESDGTDDEDNDEENEPWMDKIASVYSSRMEAQAVVEATADNAAVEKVLKIIKELHSEGAETIAFALQYLYRQASISAEYLKGSDAVLHDALMASGDFEVCLHPVVHWEMSDWDGEMESHYAYRFDDIEGEIFPEPLTGQPLKKKQKKTNSTAFHIPKLSAIQQISAREYIEHTGNEAMPAEYRYFGGGMFVRRKAK</sequence>
<dbReference type="GO" id="GO:0016491">
    <property type="term" value="F:oxidoreductase activity"/>
    <property type="evidence" value="ECO:0007669"/>
    <property type="project" value="UniProtKB-KW"/>
</dbReference>
<evidence type="ECO:0000313" key="4">
    <source>
        <dbReference type="EMBL" id="KIM74970.1"/>
    </source>
</evidence>
<evidence type="ECO:0000256" key="1">
    <source>
        <dbReference type="RuleBase" id="RU003682"/>
    </source>
</evidence>
<keyword evidence="1" id="KW-0408">Iron</keyword>
<comment type="similarity">
    <text evidence="1">Belongs to the iron/ascorbate-dependent oxidoreductase family.</text>
</comment>
<proteinExistence type="inferred from homology"/>
<dbReference type="Gene3D" id="2.60.120.620">
    <property type="entry name" value="q2cbj1_9rhob like domain"/>
    <property type="match status" value="1"/>
</dbReference>
<protein>
    <recommendedName>
        <fullName evidence="3">Fe2OG dioxygenase domain-containing protein</fullName>
    </recommendedName>
</protein>
<keyword evidence="5" id="KW-1185">Reference proteome</keyword>